<keyword evidence="2" id="KW-0732">Signal</keyword>
<dbReference type="InterPro" id="IPR002372">
    <property type="entry name" value="PQQ_rpt_dom"/>
</dbReference>
<dbReference type="SMART" id="SM00564">
    <property type="entry name" value="PQQ"/>
    <property type="match status" value="5"/>
</dbReference>
<dbReference type="RefSeq" id="WP_160854304.1">
    <property type="nucleotide sequence ID" value="NZ_WUWG01000003.1"/>
</dbReference>
<comment type="caution">
    <text evidence="4">The sequence shown here is derived from an EMBL/GenBank/DDBJ whole genome shotgun (WGS) entry which is preliminary data.</text>
</comment>
<gene>
    <name evidence="4" type="ORF">GSH16_09305</name>
</gene>
<dbReference type="SUPFAM" id="SSF50998">
    <property type="entry name" value="Quinoprotein alcohol dehydrogenase-like"/>
    <property type="match status" value="1"/>
</dbReference>
<feature type="chain" id="PRO_5025653357" evidence="2">
    <location>
        <begin position="18"/>
        <end position="435"/>
    </location>
</feature>
<dbReference type="EMBL" id="WUWG01000003">
    <property type="protein sequence ID" value="MXU65646.1"/>
    <property type="molecule type" value="Genomic_DNA"/>
</dbReference>
<evidence type="ECO:0000256" key="1">
    <source>
        <dbReference type="SAM" id="MobiDB-lite"/>
    </source>
</evidence>
<name>A0A6B0TP40_9RHOB</name>
<feature type="region of interest" description="Disordered" evidence="1">
    <location>
        <begin position="29"/>
        <end position="79"/>
    </location>
</feature>
<dbReference type="Proteomes" id="UP000436016">
    <property type="component" value="Unassembled WGS sequence"/>
</dbReference>
<sequence>MGRQKSLWRLAAGLCMAALVAGCAEREPRLPGERQSIRPADTADGETRSVGISLPSQRANASWTHVNGSPSHTITHPALSASPQQVWSVDIGTGSSKRTRLITTPVVADGRIFVMDAAGQITAVSRNGQLLWTINATPAGEDPIAGFGGGFAYANGRLFATTGFGQVLAINPASGAVVWRQQLDAPVRSAPVAANGVVIAVSRDDVAHALDQGDGRVEWIVPGAVGGAGLVGGSSPAVRGPLVVLPYSSGELVAALTRNGLQVWNNEVSGARRGLVRGLVGDISSDPVINFDTVYAANQAGQLVSINRRSGRTNWAITEGAMGPVWPVGGSIFFISDEAEFIRASAATGDRIFTTRMTEYFDSRKRNRAVTYFGPVLAGGRFWIAASDGVLRGFSPANGALNAQLPVPGGAATAPVVAGGLMFVVSADGQLIAFQ</sequence>
<feature type="domain" description="Pyrrolo-quinoline quinone repeat" evidence="3">
    <location>
        <begin position="118"/>
        <end position="354"/>
    </location>
</feature>
<proteinExistence type="predicted"/>
<dbReference type="PANTHER" id="PTHR34512">
    <property type="entry name" value="CELL SURFACE PROTEIN"/>
    <property type="match status" value="1"/>
</dbReference>
<evidence type="ECO:0000313" key="4">
    <source>
        <dbReference type="EMBL" id="MXU65646.1"/>
    </source>
</evidence>
<accession>A0A6B0TP40</accession>
<evidence type="ECO:0000259" key="3">
    <source>
        <dbReference type="Pfam" id="PF13360"/>
    </source>
</evidence>
<keyword evidence="5" id="KW-1185">Reference proteome</keyword>
<feature type="signal peptide" evidence="2">
    <location>
        <begin position="1"/>
        <end position="17"/>
    </location>
</feature>
<feature type="compositionally biased region" description="Polar residues" evidence="1">
    <location>
        <begin position="54"/>
        <end position="74"/>
    </location>
</feature>
<reference evidence="4 5" key="1">
    <citation type="submission" date="2019-12" db="EMBL/GenBank/DDBJ databases">
        <title>Strain KN286 was isolated from seawater, which was collected from Caroline Seamount in the tropical western Pacific.</title>
        <authorList>
            <person name="Wang Q."/>
        </authorList>
    </citation>
    <scope>NUCLEOTIDE SEQUENCE [LARGE SCALE GENOMIC DNA]</scope>
    <source>
        <strain evidence="4 5">KN286</strain>
    </source>
</reference>
<dbReference type="InterPro" id="IPR015943">
    <property type="entry name" value="WD40/YVTN_repeat-like_dom_sf"/>
</dbReference>
<dbReference type="InterPro" id="IPR011047">
    <property type="entry name" value="Quinoprotein_ADH-like_sf"/>
</dbReference>
<dbReference type="AlphaFoldDB" id="A0A6B0TP40"/>
<feature type="domain" description="Pyrrolo-quinoline quinone repeat" evidence="3">
    <location>
        <begin position="375"/>
        <end position="434"/>
    </location>
</feature>
<dbReference type="Pfam" id="PF13360">
    <property type="entry name" value="PQQ_2"/>
    <property type="match status" value="2"/>
</dbReference>
<organism evidence="4 5">
    <name type="scientific">Oceanomicrobium pacificus</name>
    <dbReference type="NCBI Taxonomy" id="2692916"/>
    <lineage>
        <taxon>Bacteria</taxon>
        <taxon>Pseudomonadati</taxon>
        <taxon>Pseudomonadota</taxon>
        <taxon>Alphaproteobacteria</taxon>
        <taxon>Rhodobacterales</taxon>
        <taxon>Paracoccaceae</taxon>
        <taxon>Oceanomicrobium</taxon>
    </lineage>
</organism>
<dbReference type="PANTHER" id="PTHR34512:SF30">
    <property type="entry name" value="OUTER MEMBRANE PROTEIN ASSEMBLY FACTOR BAMB"/>
    <property type="match status" value="1"/>
</dbReference>
<dbReference type="PROSITE" id="PS51257">
    <property type="entry name" value="PROKAR_LIPOPROTEIN"/>
    <property type="match status" value="1"/>
</dbReference>
<evidence type="ECO:0000313" key="5">
    <source>
        <dbReference type="Proteomes" id="UP000436016"/>
    </source>
</evidence>
<evidence type="ECO:0000256" key="2">
    <source>
        <dbReference type="SAM" id="SignalP"/>
    </source>
</evidence>
<dbReference type="Gene3D" id="2.130.10.10">
    <property type="entry name" value="YVTN repeat-like/Quinoprotein amine dehydrogenase"/>
    <property type="match status" value="1"/>
</dbReference>
<protein>
    <submittedName>
        <fullName evidence="4">PQQ-binding-like beta-propeller repeat protein</fullName>
    </submittedName>
</protein>
<dbReference type="InterPro" id="IPR018391">
    <property type="entry name" value="PQQ_b-propeller_rpt"/>
</dbReference>